<keyword evidence="3 7" id="KW-0479">Metal-binding</keyword>
<dbReference type="GO" id="GO:0004497">
    <property type="term" value="F:monooxygenase activity"/>
    <property type="evidence" value="ECO:0007669"/>
    <property type="project" value="UniProtKB-KW"/>
</dbReference>
<evidence type="ECO:0000313" key="9">
    <source>
        <dbReference type="Proteomes" id="UP000295124"/>
    </source>
</evidence>
<dbReference type="AlphaFoldDB" id="A0A4R4ZJZ5"/>
<keyword evidence="2 7" id="KW-0349">Heme</keyword>
<dbReference type="InterPro" id="IPR001128">
    <property type="entry name" value="Cyt_P450"/>
</dbReference>
<evidence type="ECO:0000256" key="4">
    <source>
        <dbReference type="ARBA" id="ARBA00023002"/>
    </source>
</evidence>
<dbReference type="PRINTS" id="PR00359">
    <property type="entry name" value="BP450"/>
</dbReference>
<protein>
    <submittedName>
        <fullName evidence="8">Cytochrome P450</fullName>
    </submittedName>
</protein>
<dbReference type="Proteomes" id="UP000295124">
    <property type="component" value="Unassembled WGS sequence"/>
</dbReference>
<name>A0A4R4ZJZ5_9ACTN</name>
<dbReference type="InterPro" id="IPR036396">
    <property type="entry name" value="Cyt_P450_sf"/>
</dbReference>
<dbReference type="InterPro" id="IPR017972">
    <property type="entry name" value="Cyt_P450_CS"/>
</dbReference>
<evidence type="ECO:0000256" key="6">
    <source>
        <dbReference type="ARBA" id="ARBA00023033"/>
    </source>
</evidence>
<dbReference type="SUPFAM" id="SSF48264">
    <property type="entry name" value="Cytochrome P450"/>
    <property type="match status" value="1"/>
</dbReference>
<gene>
    <name evidence="8" type="ORF">E1263_16265</name>
</gene>
<dbReference type="Pfam" id="PF00067">
    <property type="entry name" value="p450"/>
    <property type="match status" value="1"/>
</dbReference>
<dbReference type="RefSeq" id="WP_132168157.1">
    <property type="nucleotide sequence ID" value="NZ_SMKX01000040.1"/>
</dbReference>
<dbReference type="EMBL" id="SMKX01000040">
    <property type="protein sequence ID" value="TDD59091.1"/>
    <property type="molecule type" value="Genomic_DNA"/>
</dbReference>
<dbReference type="CDD" id="cd11030">
    <property type="entry name" value="CYP105-like"/>
    <property type="match status" value="1"/>
</dbReference>
<keyword evidence="9" id="KW-1185">Reference proteome</keyword>
<evidence type="ECO:0000256" key="7">
    <source>
        <dbReference type="RuleBase" id="RU000461"/>
    </source>
</evidence>
<dbReference type="GO" id="GO:0016705">
    <property type="term" value="F:oxidoreductase activity, acting on paired donors, with incorporation or reduction of molecular oxygen"/>
    <property type="evidence" value="ECO:0007669"/>
    <property type="project" value="InterPro"/>
</dbReference>
<dbReference type="GO" id="GO:0020037">
    <property type="term" value="F:heme binding"/>
    <property type="evidence" value="ECO:0007669"/>
    <property type="project" value="InterPro"/>
</dbReference>
<evidence type="ECO:0000256" key="5">
    <source>
        <dbReference type="ARBA" id="ARBA00023004"/>
    </source>
</evidence>
<dbReference type="OrthoDB" id="502624at2"/>
<comment type="caution">
    <text evidence="8">The sequence shown here is derived from an EMBL/GenBank/DDBJ whole genome shotgun (WGS) entry which is preliminary data.</text>
</comment>
<accession>A0A4R4ZJZ5</accession>
<dbReference type="PANTHER" id="PTHR46696">
    <property type="entry name" value="P450, PUTATIVE (EUROFUNG)-RELATED"/>
    <property type="match status" value="1"/>
</dbReference>
<dbReference type="PROSITE" id="PS00086">
    <property type="entry name" value="CYTOCHROME_P450"/>
    <property type="match status" value="1"/>
</dbReference>
<dbReference type="Gene3D" id="1.10.630.10">
    <property type="entry name" value="Cytochrome P450"/>
    <property type="match status" value="1"/>
</dbReference>
<evidence type="ECO:0000256" key="2">
    <source>
        <dbReference type="ARBA" id="ARBA00022617"/>
    </source>
</evidence>
<keyword evidence="4 7" id="KW-0560">Oxidoreductase</keyword>
<dbReference type="InterPro" id="IPR002397">
    <property type="entry name" value="Cyt_P450_B"/>
</dbReference>
<evidence type="ECO:0000256" key="3">
    <source>
        <dbReference type="ARBA" id="ARBA00022723"/>
    </source>
</evidence>
<evidence type="ECO:0000256" key="1">
    <source>
        <dbReference type="ARBA" id="ARBA00010617"/>
    </source>
</evidence>
<organism evidence="8 9">
    <name type="scientific">Kribbella antibiotica</name>
    <dbReference type="NCBI Taxonomy" id="190195"/>
    <lineage>
        <taxon>Bacteria</taxon>
        <taxon>Bacillati</taxon>
        <taxon>Actinomycetota</taxon>
        <taxon>Actinomycetes</taxon>
        <taxon>Propionibacteriales</taxon>
        <taxon>Kribbellaceae</taxon>
        <taxon>Kribbella</taxon>
    </lineage>
</organism>
<dbReference type="GO" id="GO:0005506">
    <property type="term" value="F:iron ion binding"/>
    <property type="evidence" value="ECO:0007669"/>
    <property type="project" value="InterPro"/>
</dbReference>
<dbReference type="PRINTS" id="PR00385">
    <property type="entry name" value="P450"/>
</dbReference>
<comment type="similarity">
    <text evidence="1 7">Belongs to the cytochrome P450 family.</text>
</comment>
<proteinExistence type="inferred from homology"/>
<reference evidence="8 9" key="1">
    <citation type="submission" date="2019-03" db="EMBL/GenBank/DDBJ databases">
        <title>Draft genome sequences of novel Actinobacteria.</title>
        <authorList>
            <person name="Sahin N."/>
            <person name="Ay H."/>
            <person name="Saygin H."/>
        </authorList>
    </citation>
    <scope>NUCLEOTIDE SEQUENCE [LARGE SCALE GENOMIC DNA]</scope>
    <source>
        <strain evidence="8 9">JCM 13523</strain>
    </source>
</reference>
<keyword evidence="6 7" id="KW-0503">Monooxygenase</keyword>
<sequence>MTREPEAPLDPPSQYGGFRREAPITRISLGPGAPTAWLVTRWEDARAVLANPATSTDLSRPGYPSRTPMSMPPGFFLFQDNPIHDVFRKVLTREFMVKRIEALREATARIFDGLMDELVVHRPVADLVEAVALPLPSLVISELLGVPYEDHVFFQEHSKVLIDNTVTGAQKAAAQGALGDYLETLVERRRKEPRDDLITRLGQQVDAGTFTTRDAADVGAFLLFAGHETTANMIGLGVLALLEHPDQLPRLYAGKAELATAIEELLRYLTIAQSGLARVAIEDFTVDETTIQAGDGLIIMLNSANRDEAIFSATADELDLGRANARQHVAFGYGIHQCLGQPLARMELQVVLPELFRRLPNLRVADRQEVIYKPHAAAYGPALLPVTW</sequence>
<evidence type="ECO:0000313" key="8">
    <source>
        <dbReference type="EMBL" id="TDD59091.1"/>
    </source>
</evidence>
<dbReference type="FunFam" id="1.10.630.10:FF:000018">
    <property type="entry name" value="Cytochrome P450 monooxygenase"/>
    <property type="match status" value="1"/>
</dbReference>
<keyword evidence="5 7" id="KW-0408">Iron</keyword>
<dbReference type="PANTHER" id="PTHR46696:SF1">
    <property type="entry name" value="CYTOCHROME P450 YJIB-RELATED"/>
    <property type="match status" value="1"/>
</dbReference>